<evidence type="ECO:0000256" key="3">
    <source>
        <dbReference type="ARBA" id="ARBA00022801"/>
    </source>
</evidence>
<dbReference type="Pfam" id="PF00135">
    <property type="entry name" value="COesterase"/>
    <property type="match status" value="2"/>
</dbReference>
<dbReference type="InterPro" id="IPR002018">
    <property type="entry name" value="CarbesteraseB"/>
</dbReference>
<gene>
    <name evidence="7" type="primary">LOC105422154</name>
</gene>
<protein>
    <submittedName>
        <fullName evidence="7">Juvenile hormone esterase-like</fullName>
    </submittedName>
</protein>
<dbReference type="OrthoDB" id="19653at2759"/>
<organism evidence="6 7">
    <name type="scientific">Pogonomyrmex barbatus</name>
    <name type="common">red harvester ant</name>
    <dbReference type="NCBI Taxonomy" id="144034"/>
    <lineage>
        <taxon>Eukaryota</taxon>
        <taxon>Metazoa</taxon>
        <taxon>Ecdysozoa</taxon>
        <taxon>Arthropoda</taxon>
        <taxon>Hexapoda</taxon>
        <taxon>Insecta</taxon>
        <taxon>Pterygota</taxon>
        <taxon>Neoptera</taxon>
        <taxon>Endopterygota</taxon>
        <taxon>Hymenoptera</taxon>
        <taxon>Apocrita</taxon>
        <taxon>Aculeata</taxon>
        <taxon>Formicoidea</taxon>
        <taxon>Formicidae</taxon>
        <taxon>Myrmicinae</taxon>
        <taxon>Pogonomyrmex</taxon>
    </lineage>
</organism>
<sequence length="408" mass="46774">MENNRVKISVHEGKLIGIVEKNVYNNSYIAFRGIPYAKPPIGELRFKFKIKSIIWVKMVLHLSPMSVENHSSSKSLFHKAIPQSGVMACPWAFTEREPHTKNMGFLLAKKLGKPTADPKVAYEFLKTIDAKKLIETQEKSLVTERQNLLMFTPTLDHESSNPAFPENLETFIHRGVNVPLLLGFTSCEGSLIMSNTSQNRIGKEELKKFDSDFTIAITPRVLSILPKIPITVEELRSIYFGDKAVSEETLINYVNFIGDELFCRSIMEVTDIQTKLNRNNNNATYLYKFSYESETSFTKKLFNITLPGVTHGEELPYLFYSNMMKDFGLSPPAPDSEDYKMMNCLTQMWTDFAKTGNPTPITNLWLPVTNSQKGNYNYLNIDKISQMKVFRKGEESWDWKENKNKSQH</sequence>
<dbReference type="InterPro" id="IPR029058">
    <property type="entry name" value="AB_hydrolase_fold"/>
</dbReference>
<evidence type="ECO:0000256" key="1">
    <source>
        <dbReference type="ARBA" id="ARBA00005964"/>
    </source>
</evidence>
<evidence type="ECO:0000256" key="2">
    <source>
        <dbReference type="ARBA" id="ARBA00022487"/>
    </source>
</evidence>
<dbReference type="SUPFAM" id="SSF53474">
    <property type="entry name" value="alpha/beta-Hydrolases"/>
    <property type="match status" value="2"/>
</dbReference>
<dbReference type="KEGG" id="pbar:105422154"/>
<name>A0A6I9VQH2_9HYME</name>
<comment type="similarity">
    <text evidence="1">Belongs to the type-B carboxylesterase/lipase family.</text>
</comment>
<dbReference type="AlphaFoldDB" id="A0A6I9VQH2"/>
<keyword evidence="4" id="KW-0325">Glycoprotein</keyword>
<dbReference type="GeneID" id="105422154"/>
<dbReference type="GO" id="GO:0052689">
    <property type="term" value="F:carboxylic ester hydrolase activity"/>
    <property type="evidence" value="ECO:0007669"/>
    <property type="project" value="UniProtKB-KW"/>
</dbReference>
<dbReference type="PANTHER" id="PTHR43142:SF1">
    <property type="entry name" value="CARBOXYLIC ESTER HYDROLASE"/>
    <property type="match status" value="1"/>
</dbReference>
<reference evidence="7" key="1">
    <citation type="submission" date="2025-08" db="UniProtKB">
        <authorList>
            <consortium name="RefSeq"/>
        </authorList>
    </citation>
    <scope>IDENTIFICATION</scope>
</reference>
<feature type="domain" description="Carboxylesterase type B" evidence="5">
    <location>
        <begin position="71"/>
        <end position="389"/>
    </location>
</feature>
<dbReference type="PANTHER" id="PTHR43142">
    <property type="entry name" value="CARBOXYLIC ESTER HYDROLASE"/>
    <property type="match status" value="1"/>
</dbReference>
<evidence type="ECO:0000313" key="7">
    <source>
        <dbReference type="RefSeq" id="XP_011629723.1"/>
    </source>
</evidence>
<feature type="domain" description="Carboxylesterase type B" evidence="5">
    <location>
        <begin position="7"/>
        <end position="47"/>
    </location>
</feature>
<keyword evidence="2" id="KW-0719">Serine esterase</keyword>
<evidence type="ECO:0000313" key="6">
    <source>
        <dbReference type="Proteomes" id="UP000504615"/>
    </source>
</evidence>
<dbReference type="Proteomes" id="UP000504615">
    <property type="component" value="Unplaced"/>
</dbReference>
<accession>A0A6I9VQH2</accession>
<evidence type="ECO:0000256" key="4">
    <source>
        <dbReference type="ARBA" id="ARBA00023180"/>
    </source>
</evidence>
<keyword evidence="6" id="KW-1185">Reference proteome</keyword>
<evidence type="ECO:0000259" key="5">
    <source>
        <dbReference type="Pfam" id="PF00135"/>
    </source>
</evidence>
<dbReference type="Gene3D" id="3.40.50.1820">
    <property type="entry name" value="alpha/beta hydrolase"/>
    <property type="match status" value="2"/>
</dbReference>
<dbReference type="RefSeq" id="XP_011629723.1">
    <property type="nucleotide sequence ID" value="XM_011631421.1"/>
</dbReference>
<keyword evidence="3" id="KW-0378">Hydrolase</keyword>
<proteinExistence type="inferred from homology"/>